<dbReference type="PROSITE" id="PS50004">
    <property type="entry name" value="C2"/>
    <property type="match status" value="2"/>
</dbReference>
<reference evidence="5" key="1">
    <citation type="submission" date="2022-01" db="EMBL/GenBank/DDBJ databases">
        <title>Comparative genomics reveals a dynamic genome evolution in the ectomycorrhizal milk-cap (Lactarius) mushrooms.</title>
        <authorList>
            <consortium name="DOE Joint Genome Institute"/>
            <person name="Lebreton A."/>
            <person name="Tang N."/>
            <person name="Kuo A."/>
            <person name="LaButti K."/>
            <person name="Drula E."/>
            <person name="Barry K."/>
            <person name="Clum A."/>
            <person name="Lipzen A."/>
            <person name="Mousain D."/>
            <person name="Ng V."/>
            <person name="Wang R."/>
            <person name="Wang X."/>
            <person name="Dai Y."/>
            <person name="Henrissat B."/>
            <person name="Grigoriev I.V."/>
            <person name="Guerin-Laguette A."/>
            <person name="Yu F."/>
            <person name="Martin F.M."/>
        </authorList>
    </citation>
    <scope>NUCLEOTIDE SEQUENCE</scope>
    <source>
        <strain evidence="5">QP</strain>
    </source>
</reference>
<dbReference type="AlphaFoldDB" id="A0AAD4QDI3"/>
<dbReference type="PANTHER" id="PTHR45911">
    <property type="entry name" value="C2 DOMAIN-CONTAINING PROTEIN"/>
    <property type="match status" value="1"/>
</dbReference>
<sequence length="341" mass="37792">MAPSNTAPKHNRITQLWTREGSSLGDSTSGETPVVILRVQVLSCHDLRAKDSNGYSDPFVIVSILGKQSSTPVCKRSLNPVYEQKDATFDFPIHISESLLNMLGTLDFAIWDHDTIRNDFLGKCSLPVHQWIRGTAFAFNDRNNLPLSVDLASSHSATPVCGTMRIKVGFVHPHDSTSVPDFGKTYNTLLSHGGIVLLEICSAKNLPKQANMTYTGWDMDPFVEVSIGEEVKRTKVIRHSLDPVWDEQLLLHVRGADLSHSSASIQLAVIDWNKLTFNDPVGQVEINIAAIIEGAKKNKEPNTGPYSVDFPTMNSTTGYTYPTLTFRASYQSYVTLRNQVE</sequence>
<dbReference type="InterPro" id="IPR000008">
    <property type="entry name" value="C2_dom"/>
</dbReference>
<comment type="caution">
    <text evidence="5">The sequence shown here is derived from an EMBL/GenBank/DDBJ whole genome shotgun (WGS) entry which is preliminary data.</text>
</comment>
<evidence type="ECO:0000256" key="3">
    <source>
        <dbReference type="SAM" id="MobiDB-lite"/>
    </source>
</evidence>
<dbReference type="Proteomes" id="UP001201163">
    <property type="component" value="Unassembled WGS sequence"/>
</dbReference>
<evidence type="ECO:0000259" key="4">
    <source>
        <dbReference type="PROSITE" id="PS50004"/>
    </source>
</evidence>
<keyword evidence="6" id="KW-1185">Reference proteome</keyword>
<name>A0AAD4QDI3_9AGAM</name>
<feature type="domain" description="C2" evidence="4">
    <location>
        <begin position="176"/>
        <end position="302"/>
    </location>
</feature>
<dbReference type="CDD" id="cd00030">
    <property type="entry name" value="C2"/>
    <property type="match status" value="1"/>
</dbReference>
<evidence type="ECO:0000313" key="6">
    <source>
        <dbReference type="Proteomes" id="UP001201163"/>
    </source>
</evidence>
<evidence type="ECO:0000256" key="2">
    <source>
        <dbReference type="ARBA" id="ARBA00022837"/>
    </source>
</evidence>
<dbReference type="EMBL" id="JAKELL010000027">
    <property type="protein sequence ID" value="KAH8991226.1"/>
    <property type="molecule type" value="Genomic_DNA"/>
</dbReference>
<dbReference type="Gene3D" id="2.60.40.150">
    <property type="entry name" value="C2 domain"/>
    <property type="match status" value="2"/>
</dbReference>
<evidence type="ECO:0000313" key="5">
    <source>
        <dbReference type="EMBL" id="KAH8991226.1"/>
    </source>
</evidence>
<evidence type="ECO:0000256" key="1">
    <source>
        <dbReference type="ARBA" id="ARBA00022723"/>
    </source>
</evidence>
<accession>A0AAD4QDI3</accession>
<protein>
    <submittedName>
        <fullName evidence="5">C2 domain-containing protein</fullName>
    </submittedName>
</protein>
<dbReference type="GO" id="GO:0005509">
    <property type="term" value="F:calcium ion binding"/>
    <property type="evidence" value="ECO:0007669"/>
    <property type="project" value="TreeGrafter"/>
</dbReference>
<dbReference type="SMART" id="SM00239">
    <property type="entry name" value="C2"/>
    <property type="match status" value="2"/>
</dbReference>
<keyword evidence="1" id="KW-0479">Metal-binding</keyword>
<dbReference type="GO" id="GO:0016020">
    <property type="term" value="C:membrane"/>
    <property type="evidence" value="ECO:0007669"/>
    <property type="project" value="TreeGrafter"/>
</dbReference>
<dbReference type="InterPro" id="IPR035892">
    <property type="entry name" value="C2_domain_sf"/>
</dbReference>
<organism evidence="5 6">
    <name type="scientific">Lactarius akahatsu</name>
    <dbReference type="NCBI Taxonomy" id="416441"/>
    <lineage>
        <taxon>Eukaryota</taxon>
        <taxon>Fungi</taxon>
        <taxon>Dikarya</taxon>
        <taxon>Basidiomycota</taxon>
        <taxon>Agaricomycotina</taxon>
        <taxon>Agaricomycetes</taxon>
        <taxon>Russulales</taxon>
        <taxon>Russulaceae</taxon>
        <taxon>Lactarius</taxon>
    </lineage>
</organism>
<dbReference type="SUPFAM" id="SSF49562">
    <property type="entry name" value="C2 domain (Calcium/lipid-binding domain, CaLB)"/>
    <property type="match status" value="2"/>
</dbReference>
<gene>
    <name evidence="5" type="ORF">EDB92DRAFT_1816409</name>
</gene>
<dbReference type="Pfam" id="PF00168">
    <property type="entry name" value="C2"/>
    <property type="match status" value="2"/>
</dbReference>
<dbReference type="PANTHER" id="PTHR45911:SF4">
    <property type="entry name" value="MULTIPLE C2 AND TRANSMEMBRANE DOMAIN-CONTAINING PROTEIN"/>
    <property type="match status" value="1"/>
</dbReference>
<feature type="domain" description="C2" evidence="4">
    <location>
        <begin position="18"/>
        <end position="141"/>
    </location>
</feature>
<feature type="region of interest" description="Disordered" evidence="3">
    <location>
        <begin position="1"/>
        <end position="28"/>
    </location>
</feature>
<proteinExistence type="predicted"/>
<keyword evidence="2" id="KW-0106">Calcium</keyword>